<name>A0A327WTH0_LARAB</name>
<dbReference type="Gene3D" id="2.60.120.1440">
    <property type="match status" value="1"/>
</dbReference>
<dbReference type="GO" id="GO:0016989">
    <property type="term" value="F:sigma factor antagonist activity"/>
    <property type="evidence" value="ECO:0007669"/>
    <property type="project" value="TreeGrafter"/>
</dbReference>
<evidence type="ECO:0000256" key="1">
    <source>
        <dbReference type="SAM" id="Phobius"/>
    </source>
</evidence>
<dbReference type="InterPro" id="IPR032508">
    <property type="entry name" value="FecR_C"/>
</dbReference>
<feature type="domain" description="FecR protein" evidence="2">
    <location>
        <begin position="122"/>
        <end position="218"/>
    </location>
</feature>
<keyword evidence="1" id="KW-0812">Transmembrane</keyword>
<gene>
    <name evidence="4" type="ORF">LX87_03552</name>
</gene>
<dbReference type="Proteomes" id="UP000248790">
    <property type="component" value="Unassembled WGS sequence"/>
</dbReference>
<keyword evidence="1" id="KW-1133">Transmembrane helix</keyword>
<organism evidence="4 5">
    <name type="scientific">Larkinella arboricola</name>
    <dbReference type="NCBI Taxonomy" id="643671"/>
    <lineage>
        <taxon>Bacteria</taxon>
        <taxon>Pseudomonadati</taxon>
        <taxon>Bacteroidota</taxon>
        <taxon>Cytophagia</taxon>
        <taxon>Cytophagales</taxon>
        <taxon>Spirosomataceae</taxon>
        <taxon>Larkinella</taxon>
    </lineage>
</organism>
<dbReference type="EMBL" id="QLMC01000004">
    <property type="protein sequence ID" value="RAJ95803.1"/>
    <property type="molecule type" value="Genomic_DNA"/>
</dbReference>
<dbReference type="InterPro" id="IPR012373">
    <property type="entry name" value="Ferrdict_sens_TM"/>
</dbReference>
<dbReference type="PANTHER" id="PTHR30273">
    <property type="entry name" value="PERIPLASMIC SIGNAL SENSOR AND SIGMA FACTOR ACTIVATOR FECR-RELATED"/>
    <property type="match status" value="1"/>
</dbReference>
<protein>
    <submittedName>
        <fullName evidence="4">FecR family protein</fullName>
    </submittedName>
</protein>
<keyword evidence="1" id="KW-0472">Membrane</keyword>
<evidence type="ECO:0000259" key="2">
    <source>
        <dbReference type="Pfam" id="PF04773"/>
    </source>
</evidence>
<proteinExistence type="predicted"/>
<evidence type="ECO:0000313" key="4">
    <source>
        <dbReference type="EMBL" id="RAJ95803.1"/>
    </source>
</evidence>
<comment type="caution">
    <text evidence="4">The sequence shown here is derived from an EMBL/GenBank/DDBJ whole genome shotgun (WGS) entry which is preliminary data.</text>
</comment>
<dbReference type="Pfam" id="PF04773">
    <property type="entry name" value="FecR"/>
    <property type="match status" value="1"/>
</dbReference>
<dbReference type="AlphaFoldDB" id="A0A327WTH0"/>
<dbReference type="Pfam" id="PF16344">
    <property type="entry name" value="FecR_C"/>
    <property type="match status" value="1"/>
</dbReference>
<dbReference type="PIRSF" id="PIRSF018266">
    <property type="entry name" value="FecR"/>
    <property type="match status" value="1"/>
</dbReference>
<accession>A0A327WTH0</accession>
<evidence type="ECO:0000259" key="3">
    <source>
        <dbReference type="Pfam" id="PF16344"/>
    </source>
</evidence>
<keyword evidence="5" id="KW-1185">Reference proteome</keyword>
<evidence type="ECO:0000313" key="5">
    <source>
        <dbReference type="Proteomes" id="UP000248790"/>
    </source>
</evidence>
<feature type="transmembrane region" description="Helical" evidence="1">
    <location>
        <begin position="94"/>
        <end position="114"/>
    </location>
</feature>
<dbReference type="OrthoDB" id="1523489at2"/>
<feature type="domain" description="Protein FecR C-terminal" evidence="3">
    <location>
        <begin position="263"/>
        <end position="329"/>
    </location>
</feature>
<sequence>MIPSVTKNLLFDHFAGRTTPLQKRLIEEWSRDEANQETFYQWLAEWEQQAPLYLPETDHALHRYRQHMENRPVVDGVVQQPDQSGHTTRNRPFWTRWLVAASALILLGLTGWLYRKTLLYESYRTDFGETRMFELADGSRVTLNANSLLQVPRIGFGNYSREVLLQGEAYFSVVHTVDDQKFIVKTDKGVDVVVLGTEFSVYARSRGAKVLLNKGKVQVRYEVEKKTGQVFLKPGDLLTIEGQRRPNVRTVIARKYAAWKDHRFLFENTKISELIEMLADIYGLKVEIKSEKLANRTLDGSFQAKNADEFLSVIAELLQITVHRQGHTVLFQE</sequence>
<dbReference type="InterPro" id="IPR006860">
    <property type="entry name" value="FecR"/>
</dbReference>
<reference evidence="4 5" key="1">
    <citation type="submission" date="2018-06" db="EMBL/GenBank/DDBJ databases">
        <title>Genomic Encyclopedia of Archaeal and Bacterial Type Strains, Phase II (KMG-II): from individual species to whole genera.</title>
        <authorList>
            <person name="Goeker M."/>
        </authorList>
    </citation>
    <scope>NUCLEOTIDE SEQUENCE [LARGE SCALE GENOMIC DNA]</scope>
    <source>
        <strain evidence="4 5">DSM 21851</strain>
    </source>
</reference>
<dbReference type="Gene3D" id="3.55.50.30">
    <property type="match status" value="1"/>
</dbReference>
<dbReference type="RefSeq" id="WP_111629590.1">
    <property type="nucleotide sequence ID" value="NZ_QLMC01000004.1"/>
</dbReference>
<dbReference type="PANTHER" id="PTHR30273:SF2">
    <property type="entry name" value="PROTEIN FECR"/>
    <property type="match status" value="1"/>
</dbReference>